<evidence type="ECO:0000313" key="4">
    <source>
        <dbReference type="Proteomes" id="UP000774570"/>
    </source>
</evidence>
<keyword evidence="1" id="KW-0808">Transferase</keyword>
<reference evidence="3 4" key="1">
    <citation type="submission" date="2021-07" db="EMBL/GenBank/DDBJ databases">
        <title>Actinomadura sp. PM05-2 isolated from lichen.</title>
        <authorList>
            <person name="Somphong A."/>
            <person name="Phongsopitanun W."/>
            <person name="Tanasupawat S."/>
            <person name="Peongsungnone V."/>
        </authorList>
    </citation>
    <scope>NUCLEOTIDE SEQUENCE [LARGE SCALE GENOMIC DNA]</scope>
    <source>
        <strain evidence="3 4">PM05-2</strain>
    </source>
</reference>
<dbReference type="InterPro" id="IPR036890">
    <property type="entry name" value="HATPase_C_sf"/>
</dbReference>
<keyword evidence="3" id="KW-0067">ATP-binding</keyword>
<dbReference type="Proteomes" id="UP000774570">
    <property type="component" value="Unassembled WGS sequence"/>
</dbReference>
<keyword evidence="4" id="KW-1185">Reference proteome</keyword>
<dbReference type="GO" id="GO:0005524">
    <property type="term" value="F:ATP binding"/>
    <property type="evidence" value="ECO:0007669"/>
    <property type="project" value="UniProtKB-KW"/>
</dbReference>
<keyword evidence="1" id="KW-0723">Serine/threonine-protein kinase</keyword>
<dbReference type="PANTHER" id="PTHR35526">
    <property type="entry name" value="ANTI-SIGMA-F FACTOR RSBW-RELATED"/>
    <property type="match status" value="1"/>
</dbReference>
<dbReference type="PANTHER" id="PTHR35526:SF3">
    <property type="entry name" value="ANTI-SIGMA-F FACTOR RSBW"/>
    <property type="match status" value="1"/>
</dbReference>
<comment type="caution">
    <text evidence="3">The sequence shown here is derived from an EMBL/GenBank/DDBJ whole genome shotgun (WGS) entry which is preliminary data.</text>
</comment>
<evidence type="ECO:0000313" key="3">
    <source>
        <dbReference type="EMBL" id="MBW8480816.1"/>
    </source>
</evidence>
<keyword evidence="1" id="KW-0418">Kinase</keyword>
<gene>
    <name evidence="3" type="ORF">K1Y72_00450</name>
</gene>
<dbReference type="RefSeq" id="WP_220162098.1">
    <property type="nucleotide sequence ID" value="NZ_JAIBOA010000001.1"/>
</dbReference>
<evidence type="ECO:0000256" key="1">
    <source>
        <dbReference type="ARBA" id="ARBA00022527"/>
    </source>
</evidence>
<dbReference type="EMBL" id="JAIBOA010000001">
    <property type="protein sequence ID" value="MBW8480816.1"/>
    <property type="molecule type" value="Genomic_DNA"/>
</dbReference>
<dbReference type="InterPro" id="IPR003594">
    <property type="entry name" value="HATPase_dom"/>
</dbReference>
<dbReference type="SUPFAM" id="SSF55874">
    <property type="entry name" value="ATPase domain of HSP90 chaperone/DNA topoisomerase II/histidine kinase"/>
    <property type="match status" value="1"/>
</dbReference>
<dbReference type="Pfam" id="PF13581">
    <property type="entry name" value="HATPase_c_2"/>
    <property type="match status" value="1"/>
</dbReference>
<evidence type="ECO:0000259" key="2">
    <source>
        <dbReference type="Pfam" id="PF13581"/>
    </source>
</evidence>
<feature type="domain" description="Histidine kinase/HSP90-like ATPase" evidence="2">
    <location>
        <begin position="92"/>
        <end position="199"/>
    </location>
</feature>
<dbReference type="InterPro" id="IPR050267">
    <property type="entry name" value="Anti-sigma-factor_SerPK"/>
</dbReference>
<dbReference type="CDD" id="cd16936">
    <property type="entry name" value="HATPase_RsbW-like"/>
    <property type="match status" value="1"/>
</dbReference>
<accession>A0ABS7FKD3</accession>
<proteinExistence type="predicted"/>
<name>A0ABS7FKD3_9ACTN</name>
<sequence>MRDLPLPADGADDRALAPDGVVPISLTADQRTVLERAAALADVSMQCYLERSALDRARRDLAAASGEAPSRDGHLTGALSWRWILDGPERARYPSEARRLVRAALRARAPALRDDASAVLVSELVGNAVQHGGPGPVTLQMALDGVDLVCGVGDRGTAPPIPVRPGLGDENGRGLLLLLGLSDACGWYPTPAGKTVWFSRRLLRDGFPAGERAGSLLPRWSHPFLHGGNDAWSPTREP</sequence>
<protein>
    <submittedName>
        <fullName evidence="3">ATP-binding protein</fullName>
    </submittedName>
</protein>
<dbReference type="Gene3D" id="3.30.565.10">
    <property type="entry name" value="Histidine kinase-like ATPase, C-terminal domain"/>
    <property type="match status" value="1"/>
</dbReference>
<organism evidence="3 4">
    <name type="scientific">Actinomadura parmotrematis</name>
    <dbReference type="NCBI Taxonomy" id="2864039"/>
    <lineage>
        <taxon>Bacteria</taxon>
        <taxon>Bacillati</taxon>
        <taxon>Actinomycetota</taxon>
        <taxon>Actinomycetes</taxon>
        <taxon>Streptosporangiales</taxon>
        <taxon>Thermomonosporaceae</taxon>
        <taxon>Actinomadura</taxon>
    </lineage>
</organism>
<keyword evidence="3" id="KW-0547">Nucleotide-binding</keyword>